<comment type="similarity">
    <text evidence="2">Belongs to the PsbO family.</text>
</comment>
<evidence type="ECO:0000256" key="5">
    <source>
        <dbReference type="ARBA" id="ARBA00023136"/>
    </source>
</evidence>
<keyword evidence="5" id="KW-0472">Membrane</keyword>
<keyword evidence="6" id="KW-0604">Photosystem II</keyword>
<evidence type="ECO:0000256" key="1">
    <source>
        <dbReference type="ARBA" id="ARBA00004370"/>
    </source>
</evidence>
<dbReference type="GO" id="GO:0010207">
    <property type="term" value="P:photosystem II assembly"/>
    <property type="evidence" value="ECO:0007669"/>
    <property type="project" value="InterPro"/>
</dbReference>
<protein>
    <submittedName>
        <fullName evidence="7">Uncharacterized protein</fullName>
    </submittedName>
</protein>
<dbReference type="GO" id="GO:0009523">
    <property type="term" value="C:photosystem II"/>
    <property type="evidence" value="ECO:0007669"/>
    <property type="project" value="UniProtKB-KW"/>
</dbReference>
<sequence>MRTTAGLILLSAGAEAFTHWGVSRTPRTLRGSQMRMSASEESEDSFSLADAVVPAMAIGLGLMGGFGTGMDAMALTKDDVGALSYKQIKGTGLANRCAEVRETGTLKLQSGKKYEMIDFCLEPKIFRVVEEDKELPTRLTSRQTYTLDALMGPVSVDGGKVTFKETEGIDFAPTTVQIPSGERVPFLFAAKVGGRVGVCNSQRSAFHVIGVE</sequence>
<dbReference type="EMBL" id="CDMZ01004006">
    <property type="protein sequence ID" value="CEM48356.1"/>
    <property type="molecule type" value="Genomic_DNA"/>
</dbReference>
<dbReference type="SUPFAM" id="SSF56925">
    <property type="entry name" value="OMPA-like"/>
    <property type="match status" value="1"/>
</dbReference>
<gene>
    <name evidence="7" type="ORF">Cvel_32145</name>
</gene>
<evidence type="ECO:0000256" key="4">
    <source>
        <dbReference type="ARBA" id="ARBA00023078"/>
    </source>
</evidence>
<name>A0A0G4HV58_9ALVE</name>
<keyword evidence="3" id="KW-0602">Photosynthesis</keyword>
<organism evidence="7">
    <name type="scientific">Chromera velia CCMP2878</name>
    <dbReference type="NCBI Taxonomy" id="1169474"/>
    <lineage>
        <taxon>Eukaryota</taxon>
        <taxon>Sar</taxon>
        <taxon>Alveolata</taxon>
        <taxon>Colpodellida</taxon>
        <taxon>Chromeraceae</taxon>
        <taxon>Chromera</taxon>
    </lineage>
</organism>
<dbReference type="InterPro" id="IPR011250">
    <property type="entry name" value="OMP/PagP_B-barrel"/>
</dbReference>
<accession>A0A0G4HV58</accession>
<evidence type="ECO:0000256" key="2">
    <source>
        <dbReference type="ARBA" id="ARBA00009838"/>
    </source>
</evidence>
<dbReference type="Gene3D" id="2.40.160.30">
    <property type="entry name" value="Photosystem II, cytochrome c-550 precursor"/>
    <property type="match status" value="1"/>
</dbReference>
<reference evidence="7" key="1">
    <citation type="submission" date="2014-11" db="EMBL/GenBank/DDBJ databases">
        <authorList>
            <person name="Otto D Thomas"/>
            <person name="Naeem Raeece"/>
        </authorList>
    </citation>
    <scope>NUCLEOTIDE SEQUENCE</scope>
</reference>
<evidence type="ECO:0000256" key="6">
    <source>
        <dbReference type="ARBA" id="ARBA00023276"/>
    </source>
</evidence>
<dbReference type="PANTHER" id="PTHR34058">
    <property type="entry name" value="OXYGEN-EVOLVING ENHANCER PROTEIN 1-2, CHLOROPLASTIC"/>
    <property type="match status" value="1"/>
</dbReference>
<comment type="subcellular location">
    <subcellularLocation>
        <location evidence="1">Membrane</location>
    </subcellularLocation>
</comment>
<proteinExistence type="inferred from homology"/>
<keyword evidence="4" id="KW-0793">Thylakoid</keyword>
<dbReference type="GO" id="GO:0042549">
    <property type="term" value="P:photosystem II stabilization"/>
    <property type="evidence" value="ECO:0007669"/>
    <property type="project" value="InterPro"/>
</dbReference>
<evidence type="ECO:0000256" key="3">
    <source>
        <dbReference type="ARBA" id="ARBA00022531"/>
    </source>
</evidence>
<dbReference type="InterPro" id="IPR002628">
    <property type="entry name" value="PsbO"/>
</dbReference>
<dbReference type="Pfam" id="PF01716">
    <property type="entry name" value="MSP"/>
    <property type="match status" value="1"/>
</dbReference>
<dbReference type="AlphaFoldDB" id="A0A0G4HV58"/>
<dbReference type="VEuPathDB" id="CryptoDB:Cvel_32145"/>
<evidence type="ECO:0000313" key="7">
    <source>
        <dbReference type="EMBL" id="CEM48356.1"/>
    </source>
</evidence>